<proteinExistence type="predicted"/>
<comment type="caution">
    <text evidence="2">The sequence shown here is derived from an EMBL/GenBank/DDBJ whole genome shotgun (WGS) entry which is preliminary data.</text>
</comment>
<evidence type="ECO:0000256" key="1">
    <source>
        <dbReference type="SAM" id="MobiDB-lite"/>
    </source>
</evidence>
<dbReference type="EMBL" id="JABTTQ020001226">
    <property type="protein sequence ID" value="KAK6133181.1"/>
    <property type="molecule type" value="Genomic_DNA"/>
</dbReference>
<keyword evidence="3" id="KW-1185">Reference proteome</keyword>
<accession>A0ABR0VGB3</accession>
<name>A0ABR0VGB3_REHGL</name>
<evidence type="ECO:0000313" key="2">
    <source>
        <dbReference type="EMBL" id="KAK6133181.1"/>
    </source>
</evidence>
<reference evidence="2 3" key="1">
    <citation type="journal article" date="2021" name="Comput. Struct. Biotechnol. J.">
        <title>De novo genome assembly of the potent medicinal plant Rehmannia glutinosa using nanopore technology.</title>
        <authorList>
            <person name="Ma L."/>
            <person name="Dong C."/>
            <person name="Song C."/>
            <person name="Wang X."/>
            <person name="Zheng X."/>
            <person name="Niu Y."/>
            <person name="Chen S."/>
            <person name="Feng W."/>
        </authorList>
    </citation>
    <scope>NUCLEOTIDE SEQUENCE [LARGE SCALE GENOMIC DNA]</scope>
    <source>
        <strain evidence="2">DH-2019</strain>
    </source>
</reference>
<sequence length="290" mass="32463">MRSFELSDSDSQTSSSSSSGDVIASDRSGHDVSRLDPIRSIRTPVALFVELVMRAPAPDPSGVLTRLCETVGDHRSIRRRDDSSHIRYRYFIPPEYKIIIPSREDPAIASRQKKLLSYEKLVSGACRDLSTSTEFSEPASFLPGTFPESSIKTRVEWEDSLELYRGQSRHGSVSPRLDADTKSEDIVAHDLMSRKCGAYLTLSHHGGCVAGAMPKPMYKRLEREKITIEAKIKSELDPELDGNGEKVSFEGDEEEDLEVMSLGFRFKIQPRSQKMKKCSSRRNSGSSRGR</sequence>
<feature type="compositionally biased region" description="Low complexity" evidence="1">
    <location>
        <begin position="281"/>
        <end position="290"/>
    </location>
</feature>
<protein>
    <submittedName>
        <fullName evidence="2">Uncharacterized protein</fullName>
    </submittedName>
</protein>
<feature type="compositionally biased region" description="Low complexity" evidence="1">
    <location>
        <begin position="1"/>
        <end position="26"/>
    </location>
</feature>
<feature type="region of interest" description="Disordered" evidence="1">
    <location>
        <begin position="1"/>
        <end position="31"/>
    </location>
</feature>
<gene>
    <name evidence="2" type="ORF">DH2020_033071</name>
</gene>
<organism evidence="2 3">
    <name type="scientific">Rehmannia glutinosa</name>
    <name type="common">Chinese foxglove</name>
    <dbReference type="NCBI Taxonomy" id="99300"/>
    <lineage>
        <taxon>Eukaryota</taxon>
        <taxon>Viridiplantae</taxon>
        <taxon>Streptophyta</taxon>
        <taxon>Embryophyta</taxon>
        <taxon>Tracheophyta</taxon>
        <taxon>Spermatophyta</taxon>
        <taxon>Magnoliopsida</taxon>
        <taxon>eudicotyledons</taxon>
        <taxon>Gunneridae</taxon>
        <taxon>Pentapetalae</taxon>
        <taxon>asterids</taxon>
        <taxon>lamiids</taxon>
        <taxon>Lamiales</taxon>
        <taxon>Orobanchaceae</taxon>
        <taxon>Rehmannieae</taxon>
        <taxon>Rehmannia</taxon>
    </lineage>
</organism>
<dbReference type="Proteomes" id="UP001318860">
    <property type="component" value="Unassembled WGS sequence"/>
</dbReference>
<feature type="region of interest" description="Disordered" evidence="1">
    <location>
        <begin position="270"/>
        <end position="290"/>
    </location>
</feature>
<evidence type="ECO:0000313" key="3">
    <source>
        <dbReference type="Proteomes" id="UP001318860"/>
    </source>
</evidence>